<dbReference type="EMBL" id="JAPQKS010000004">
    <property type="protein sequence ID" value="KAJ5232770.1"/>
    <property type="molecule type" value="Genomic_DNA"/>
</dbReference>
<accession>A0A9W9P0D5</accession>
<dbReference type="Proteomes" id="UP001150941">
    <property type="component" value="Unassembled WGS sequence"/>
</dbReference>
<name>A0A9W9P0D5_9EURO</name>
<comment type="caution">
    <text evidence="2">The sequence shown here is derived from an EMBL/GenBank/DDBJ whole genome shotgun (WGS) entry which is preliminary data.</text>
</comment>
<organism evidence="2 3">
    <name type="scientific">Penicillium chermesinum</name>
    <dbReference type="NCBI Taxonomy" id="63820"/>
    <lineage>
        <taxon>Eukaryota</taxon>
        <taxon>Fungi</taxon>
        <taxon>Dikarya</taxon>
        <taxon>Ascomycota</taxon>
        <taxon>Pezizomycotina</taxon>
        <taxon>Eurotiomycetes</taxon>
        <taxon>Eurotiomycetidae</taxon>
        <taxon>Eurotiales</taxon>
        <taxon>Aspergillaceae</taxon>
        <taxon>Penicillium</taxon>
    </lineage>
</organism>
<evidence type="ECO:0000256" key="1">
    <source>
        <dbReference type="SAM" id="MobiDB-lite"/>
    </source>
</evidence>
<protein>
    <submittedName>
        <fullName evidence="2">Uncharacterized protein</fullName>
    </submittedName>
</protein>
<sequence length="88" mass="9045">MDPPQVQLPGSESAGPSQDATVTPDANHSVEVEMGGAGAAPNDEDHSLLDAPGEIDVGLEAHPEPEPPAPPKKNAGLMFLEYAPLPRA</sequence>
<evidence type="ECO:0000313" key="3">
    <source>
        <dbReference type="Proteomes" id="UP001150941"/>
    </source>
</evidence>
<feature type="region of interest" description="Disordered" evidence="1">
    <location>
        <begin position="1"/>
        <end position="76"/>
    </location>
</feature>
<gene>
    <name evidence="2" type="ORF">N7468_005726</name>
</gene>
<proteinExistence type="predicted"/>
<reference evidence="2" key="1">
    <citation type="submission" date="2022-11" db="EMBL/GenBank/DDBJ databases">
        <authorList>
            <person name="Petersen C."/>
        </authorList>
    </citation>
    <scope>NUCLEOTIDE SEQUENCE</scope>
    <source>
        <strain evidence="2">IBT 19713</strain>
    </source>
</reference>
<evidence type="ECO:0000313" key="2">
    <source>
        <dbReference type="EMBL" id="KAJ5232770.1"/>
    </source>
</evidence>
<feature type="compositionally biased region" description="Polar residues" evidence="1">
    <location>
        <begin position="8"/>
        <end position="26"/>
    </location>
</feature>
<dbReference type="GeneID" id="83202325"/>
<reference evidence="2" key="2">
    <citation type="journal article" date="2023" name="IMA Fungus">
        <title>Comparative genomic study of the Penicillium genus elucidates a diverse pangenome and 15 lateral gene transfer events.</title>
        <authorList>
            <person name="Petersen C."/>
            <person name="Sorensen T."/>
            <person name="Nielsen M.R."/>
            <person name="Sondergaard T.E."/>
            <person name="Sorensen J.L."/>
            <person name="Fitzpatrick D.A."/>
            <person name="Frisvad J.C."/>
            <person name="Nielsen K.L."/>
        </authorList>
    </citation>
    <scope>NUCLEOTIDE SEQUENCE</scope>
    <source>
        <strain evidence="2">IBT 19713</strain>
    </source>
</reference>
<dbReference type="AlphaFoldDB" id="A0A9W9P0D5"/>
<keyword evidence="3" id="KW-1185">Reference proteome</keyword>
<dbReference type="RefSeq" id="XP_058330762.1">
    <property type="nucleotide sequence ID" value="XM_058475022.1"/>
</dbReference>